<protein>
    <submittedName>
        <fullName evidence="2">Uncharacterized protein</fullName>
    </submittedName>
</protein>
<gene>
    <name evidence="2" type="ORF">B0I31_104242</name>
</gene>
<evidence type="ECO:0000256" key="1">
    <source>
        <dbReference type="SAM" id="MobiDB-lite"/>
    </source>
</evidence>
<accession>A0A2P8IBV9</accession>
<dbReference type="EMBL" id="PYAX01000004">
    <property type="protein sequence ID" value="PSL55951.1"/>
    <property type="molecule type" value="Genomic_DNA"/>
</dbReference>
<sequence length="57" mass="6100">MTESAHESGERAPAPPRRPMSGESPEVPAVTDDAPTGQDVTEETGEAEPPDRTRRRG</sequence>
<comment type="caution">
    <text evidence="2">The sequence shown here is derived from an EMBL/GenBank/DDBJ whole genome shotgun (WGS) entry which is preliminary data.</text>
</comment>
<evidence type="ECO:0000313" key="2">
    <source>
        <dbReference type="EMBL" id="PSL55951.1"/>
    </source>
</evidence>
<evidence type="ECO:0000313" key="3">
    <source>
        <dbReference type="Proteomes" id="UP000241118"/>
    </source>
</evidence>
<organism evidence="2 3">
    <name type="scientific">Saccharothrix carnea</name>
    <dbReference type="NCBI Taxonomy" id="1280637"/>
    <lineage>
        <taxon>Bacteria</taxon>
        <taxon>Bacillati</taxon>
        <taxon>Actinomycetota</taxon>
        <taxon>Actinomycetes</taxon>
        <taxon>Pseudonocardiales</taxon>
        <taxon>Pseudonocardiaceae</taxon>
        <taxon>Saccharothrix</taxon>
    </lineage>
</organism>
<dbReference type="AlphaFoldDB" id="A0A2P8IBV9"/>
<feature type="region of interest" description="Disordered" evidence="1">
    <location>
        <begin position="1"/>
        <end position="57"/>
    </location>
</feature>
<dbReference type="Proteomes" id="UP000241118">
    <property type="component" value="Unassembled WGS sequence"/>
</dbReference>
<reference evidence="2 3" key="1">
    <citation type="submission" date="2018-03" db="EMBL/GenBank/DDBJ databases">
        <title>Genomic Encyclopedia of Type Strains, Phase III (KMG-III): the genomes of soil and plant-associated and newly described type strains.</title>
        <authorList>
            <person name="Whitman W."/>
        </authorList>
    </citation>
    <scope>NUCLEOTIDE SEQUENCE [LARGE SCALE GENOMIC DNA]</scope>
    <source>
        <strain evidence="2 3">CGMCC 4.7097</strain>
    </source>
</reference>
<dbReference type="RefSeq" id="WP_181320143.1">
    <property type="nucleotide sequence ID" value="NZ_PYAX01000004.1"/>
</dbReference>
<proteinExistence type="predicted"/>
<name>A0A2P8IBV9_SACCR</name>
<feature type="compositionally biased region" description="Basic and acidic residues" evidence="1">
    <location>
        <begin position="1"/>
        <end position="10"/>
    </location>
</feature>
<keyword evidence="3" id="KW-1185">Reference proteome</keyword>